<feature type="transmembrane region" description="Helical" evidence="5">
    <location>
        <begin position="314"/>
        <end position="335"/>
    </location>
</feature>
<dbReference type="GO" id="GO:0005391">
    <property type="term" value="F:P-type sodium:potassium-exchanging transporter activity"/>
    <property type="evidence" value="ECO:0007669"/>
    <property type="project" value="TreeGrafter"/>
</dbReference>
<dbReference type="Gene3D" id="3.40.1110.10">
    <property type="entry name" value="Calcium-transporting ATPase, cytoplasmic domain N"/>
    <property type="match status" value="1"/>
</dbReference>
<accession>A0A3B0V6X2</accession>
<evidence type="ECO:0000256" key="2">
    <source>
        <dbReference type="ARBA" id="ARBA00022692"/>
    </source>
</evidence>
<dbReference type="NCBIfam" id="TIGR01494">
    <property type="entry name" value="ATPase_P-type"/>
    <property type="match status" value="1"/>
</dbReference>
<feature type="transmembrane region" description="Helical" evidence="5">
    <location>
        <begin position="491"/>
        <end position="512"/>
    </location>
</feature>
<dbReference type="AlphaFoldDB" id="A0A3B0V6X2"/>
<dbReference type="GO" id="GO:0036376">
    <property type="term" value="P:sodium ion export across plasma membrane"/>
    <property type="evidence" value="ECO:0007669"/>
    <property type="project" value="TreeGrafter"/>
</dbReference>
<dbReference type="InterPro" id="IPR023298">
    <property type="entry name" value="ATPase_P-typ_TM_dom_sf"/>
</dbReference>
<evidence type="ECO:0000256" key="3">
    <source>
        <dbReference type="ARBA" id="ARBA00022989"/>
    </source>
</evidence>
<dbReference type="PANTHER" id="PTHR43294">
    <property type="entry name" value="SODIUM/POTASSIUM-TRANSPORTING ATPASE SUBUNIT ALPHA"/>
    <property type="match status" value="1"/>
</dbReference>
<feature type="non-terminal residue" evidence="7">
    <location>
        <position position="1"/>
    </location>
</feature>
<dbReference type="InterPro" id="IPR050510">
    <property type="entry name" value="Cation_transp_ATPase_P-type"/>
</dbReference>
<keyword evidence="3 5" id="KW-1133">Transmembrane helix</keyword>
<evidence type="ECO:0000313" key="7">
    <source>
        <dbReference type="EMBL" id="VAW32609.1"/>
    </source>
</evidence>
<dbReference type="SUPFAM" id="SSF81660">
    <property type="entry name" value="Metal cation-transporting ATPase, ATP-binding domain N"/>
    <property type="match status" value="1"/>
</dbReference>
<dbReference type="PRINTS" id="PR00119">
    <property type="entry name" value="CATATPASE"/>
</dbReference>
<organism evidence="7">
    <name type="scientific">hydrothermal vent metagenome</name>
    <dbReference type="NCBI Taxonomy" id="652676"/>
    <lineage>
        <taxon>unclassified sequences</taxon>
        <taxon>metagenomes</taxon>
        <taxon>ecological metagenomes</taxon>
    </lineage>
</organism>
<reference evidence="7" key="1">
    <citation type="submission" date="2018-06" db="EMBL/GenBank/DDBJ databases">
        <authorList>
            <person name="Zhirakovskaya E."/>
        </authorList>
    </citation>
    <scope>NUCLEOTIDE SEQUENCE</scope>
</reference>
<dbReference type="InterPro" id="IPR023299">
    <property type="entry name" value="ATPase_P-typ_cyto_dom_N"/>
</dbReference>
<dbReference type="Gene3D" id="1.20.1110.10">
    <property type="entry name" value="Calcium-transporting ATPase, transmembrane domain"/>
    <property type="match status" value="1"/>
</dbReference>
<dbReference type="EC" id="3.6.3.4" evidence="7"/>
<dbReference type="InterPro" id="IPR023214">
    <property type="entry name" value="HAD_sf"/>
</dbReference>
<dbReference type="InterPro" id="IPR006068">
    <property type="entry name" value="ATPase_P-typ_cation-transptr_C"/>
</dbReference>
<dbReference type="Pfam" id="PF00689">
    <property type="entry name" value="Cation_ATPase_C"/>
    <property type="match status" value="1"/>
</dbReference>
<keyword evidence="2 5" id="KW-0812">Transmembrane</keyword>
<dbReference type="GO" id="GO:0030007">
    <property type="term" value="P:intracellular potassium ion homeostasis"/>
    <property type="evidence" value="ECO:0007669"/>
    <property type="project" value="TreeGrafter"/>
</dbReference>
<dbReference type="GO" id="GO:1902600">
    <property type="term" value="P:proton transmembrane transport"/>
    <property type="evidence" value="ECO:0007669"/>
    <property type="project" value="TreeGrafter"/>
</dbReference>
<dbReference type="PANTHER" id="PTHR43294:SF20">
    <property type="entry name" value="P-TYPE ATPASE"/>
    <property type="match status" value="1"/>
</dbReference>
<evidence type="ECO:0000256" key="4">
    <source>
        <dbReference type="ARBA" id="ARBA00023136"/>
    </source>
</evidence>
<dbReference type="EC" id="3.6.3.3" evidence="7"/>
<dbReference type="GO" id="GO:0005886">
    <property type="term" value="C:plasma membrane"/>
    <property type="evidence" value="ECO:0007669"/>
    <property type="project" value="TreeGrafter"/>
</dbReference>
<dbReference type="InterPro" id="IPR036412">
    <property type="entry name" value="HAD-like_sf"/>
</dbReference>
<dbReference type="GO" id="GO:0006883">
    <property type="term" value="P:intracellular sodium ion homeostasis"/>
    <property type="evidence" value="ECO:0007669"/>
    <property type="project" value="TreeGrafter"/>
</dbReference>
<sequence>VLRSAILASDGYVERVKGEEGHKEELIARGRPIEQALVFAGLSAGLSESVIRSEHPTIDLLPFDANRRFGGMLVLEKDAGMAYFSGAPEVFLSGSRKSNVETEHSASIFTQALNEATSASKRVIAVARVPWHKDHFPTDDALLKLVGRAKVIGLVTFADTIRKEAGVAVAQMQEAGARVVMATGDNKETAIVVARAVGIANANDIARTGAELADLSDDSLYELVMKDTVFARVTPADKLRIVRVLQNHGEVVAMTGDGVNDAPALKAASIGIAIGSGTDVAKDAADMVLLEDSFAVITDAIREGRRLRDNIKKVFTYLVATTFGGTFVIVTAFVFGFPLPILPTQILWTNLINGGPMNIAFAFEPLYPSAIKRSPRDFENARVLSPSVIKLILAVGLSTGLLLVGLFLFISKLGLPETEIRTMIFVGLSFDAIFTAVSLKSFGTPITQISFFSNRFLIVALLGSVFMIAIALFVPPVQFLLNTVPLSFRDIGILGLLGFADLFMVEFAKYIIYIRPVMRARSAIRV</sequence>
<dbReference type="SUPFAM" id="SSF56784">
    <property type="entry name" value="HAD-like"/>
    <property type="match status" value="1"/>
</dbReference>
<proteinExistence type="predicted"/>
<feature type="transmembrane region" description="Helical" evidence="5">
    <location>
        <begin position="422"/>
        <end position="443"/>
    </location>
</feature>
<dbReference type="EMBL" id="UOEV01000058">
    <property type="protein sequence ID" value="VAW32609.1"/>
    <property type="molecule type" value="Genomic_DNA"/>
</dbReference>
<feature type="domain" description="Cation-transporting P-type ATPase C-terminal" evidence="6">
    <location>
        <begin position="338"/>
        <end position="511"/>
    </location>
</feature>
<dbReference type="GO" id="GO:0016887">
    <property type="term" value="F:ATP hydrolysis activity"/>
    <property type="evidence" value="ECO:0007669"/>
    <property type="project" value="InterPro"/>
</dbReference>
<feature type="transmembrane region" description="Helical" evidence="5">
    <location>
        <begin position="455"/>
        <end position="479"/>
    </location>
</feature>
<evidence type="ECO:0000256" key="1">
    <source>
        <dbReference type="ARBA" id="ARBA00004370"/>
    </source>
</evidence>
<evidence type="ECO:0000259" key="6">
    <source>
        <dbReference type="Pfam" id="PF00689"/>
    </source>
</evidence>
<feature type="transmembrane region" description="Helical" evidence="5">
    <location>
        <begin position="388"/>
        <end position="410"/>
    </location>
</feature>
<dbReference type="InterPro" id="IPR001757">
    <property type="entry name" value="P_typ_ATPase"/>
</dbReference>
<comment type="subcellular location">
    <subcellularLocation>
        <location evidence="1">Membrane</location>
    </subcellularLocation>
</comment>
<keyword evidence="7" id="KW-0378">Hydrolase</keyword>
<dbReference type="PRINTS" id="PR00120">
    <property type="entry name" value="HATPASE"/>
</dbReference>
<keyword evidence="4 5" id="KW-0472">Membrane</keyword>
<feature type="transmembrane region" description="Helical" evidence="5">
    <location>
        <begin position="347"/>
        <end position="367"/>
    </location>
</feature>
<dbReference type="SUPFAM" id="SSF81665">
    <property type="entry name" value="Calcium ATPase, transmembrane domain M"/>
    <property type="match status" value="1"/>
</dbReference>
<gene>
    <name evidence="7" type="ORF">MNBD_CPR01-346</name>
</gene>
<evidence type="ECO:0000256" key="5">
    <source>
        <dbReference type="SAM" id="Phobius"/>
    </source>
</evidence>
<name>A0A3B0V6X2_9ZZZZ</name>
<dbReference type="Pfam" id="PF00702">
    <property type="entry name" value="Hydrolase"/>
    <property type="match status" value="1"/>
</dbReference>
<dbReference type="GO" id="GO:1990573">
    <property type="term" value="P:potassium ion import across plasma membrane"/>
    <property type="evidence" value="ECO:0007669"/>
    <property type="project" value="TreeGrafter"/>
</dbReference>
<dbReference type="GO" id="GO:0005524">
    <property type="term" value="F:ATP binding"/>
    <property type="evidence" value="ECO:0007669"/>
    <property type="project" value="InterPro"/>
</dbReference>
<protein>
    <submittedName>
        <fullName evidence="7">Lead, cadmium, zinc and mercury transporting ATPase Copper-translocating P-type ATPase</fullName>
        <ecNumber evidence="7">3.6.3.3</ecNumber>
        <ecNumber evidence="7">3.6.3.4</ecNumber>
    </submittedName>
</protein>
<dbReference type="Gene3D" id="3.40.50.1000">
    <property type="entry name" value="HAD superfamily/HAD-like"/>
    <property type="match status" value="1"/>
</dbReference>